<proteinExistence type="inferred from homology"/>
<evidence type="ECO:0000256" key="4">
    <source>
        <dbReference type="ARBA" id="ARBA00023128"/>
    </source>
</evidence>
<dbReference type="InterPro" id="IPR000352">
    <property type="entry name" value="Pep_chain_release_fac_I"/>
</dbReference>
<dbReference type="GO" id="GO:0003747">
    <property type="term" value="F:translation release factor activity"/>
    <property type="evidence" value="ECO:0007669"/>
    <property type="project" value="InterPro"/>
</dbReference>
<feature type="domain" description="Complex 1 LYR protein" evidence="6">
    <location>
        <begin position="4"/>
        <end position="60"/>
    </location>
</feature>
<sequence length="174" mass="20639">MSRQAVLKLYKDILRYGETLRFTNKKYFQYRIRTAFKDNKDLMDEETIDFQLKSYKRYLDYSNVPTLEETDLEEQFVRGSGPGGQATNKTNNAVVLKHKPTGFVVKCHETRSMWDNKKRAREIMITKLDNLLNKENSIEAQIRALEKKRQASRDYKKKKLAEMKKAFREREGLT</sequence>
<comment type="caution">
    <text evidence="7">The sequence shown here is derived from an EMBL/GenBank/DDBJ whole genome shotgun (WGS) entry which is preliminary data.</text>
</comment>
<comment type="similarity">
    <text evidence="2">Belongs to the prokaryotic/mitochondrial release factor family.</text>
</comment>
<protein>
    <submittedName>
        <fullName evidence="7">Uncharacterized protein</fullName>
    </submittedName>
</protein>
<evidence type="ECO:0000313" key="7">
    <source>
        <dbReference type="EMBL" id="RLU25482.1"/>
    </source>
</evidence>
<dbReference type="InterPro" id="IPR045853">
    <property type="entry name" value="Pep_chain_release_fac_I_sf"/>
</dbReference>
<dbReference type="Gene3D" id="3.30.160.20">
    <property type="match status" value="1"/>
</dbReference>
<dbReference type="SUPFAM" id="SSF75620">
    <property type="entry name" value="Release factor"/>
    <property type="match status" value="1"/>
</dbReference>
<keyword evidence="3" id="KW-0809">Transit peptide</keyword>
<organism evidence="7 8">
    <name type="scientific">Ooceraea biroi</name>
    <name type="common">Clonal raider ant</name>
    <name type="synonym">Cerapachys biroi</name>
    <dbReference type="NCBI Taxonomy" id="2015173"/>
    <lineage>
        <taxon>Eukaryota</taxon>
        <taxon>Metazoa</taxon>
        <taxon>Ecdysozoa</taxon>
        <taxon>Arthropoda</taxon>
        <taxon>Hexapoda</taxon>
        <taxon>Insecta</taxon>
        <taxon>Pterygota</taxon>
        <taxon>Neoptera</taxon>
        <taxon>Endopterygota</taxon>
        <taxon>Hymenoptera</taxon>
        <taxon>Apocrita</taxon>
        <taxon>Aculeata</taxon>
        <taxon>Formicoidea</taxon>
        <taxon>Formicidae</taxon>
        <taxon>Dorylinae</taxon>
        <taxon>Ooceraea</taxon>
    </lineage>
</organism>
<evidence type="ECO:0000256" key="1">
    <source>
        <dbReference type="ARBA" id="ARBA00004173"/>
    </source>
</evidence>
<evidence type="ECO:0000256" key="3">
    <source>
        <dbReference type="ARBA" id="ARBA00022946"/>
    </source>
</evidence>
<reference evidence="7 8" key="1">
    <citation type="journal article" date="2018" name="Genome Res.">
        <title>The genomic architecture and molecular evolution of ant odorant receptors.</title>
        <authorList>
            <person name="McKenzie S.K."/>
            <person name="Kronauer D.J.C."/>
        </authorList>
    </citation>
    <scope>NUCLEOTIDE SEQUENCE [LARGE SCALE GENOMIC DNA]</scope>
    <source>
        <strain evidence="7">Clonal line C1</strain>
    </source>
</reference>
<comment type="subcellular location">
    <subcellularLocation>
        <location evidence="1">Mitochondrion</location>
    </subcellularLocation>
</comment>
<dbReference type="AlphaFoldDB" id="A0A3L8DYW6"/>
<accession>A0A3L8DYW6</accession>
<evidence type="ECO:0000259" key="6">
    <source>
        <dbReference type="Pfam" id="PF05347"/>
    </source>
</evidence>
<dbReference type="Proteomes" id="UP000279307">
    <property type="component" value="Chromosome 2"/>
</dbReference>
<evidence type="ECO:0000256" key="2">
    <source>
        <dbReference type="ARBA" id="ARBA00010835"/>
    </source>
</evidence>
<dbReference type="PANTHER" id="PTHR46203">
    <property type="entry name" value="PROBABLE PEPTIDE CHAIN RELEASE FACTOR C12ORF65"/>
    <property type="match status" value="1"/>
</dbReference>
<dbReference type="Pfam" id="PF00472">
    <property type="entry name" value="RF-1"/>
    <property type="match status" value="1"/>
</dbReference>
<dbReference type="PANTHER" id="PTHR46203:SF1">
    <property type="entry name" value="MITOCHONDRIAL TRANSLATION RELEASE FACTOR IN RESCUE"/>
    <property type="match status" value="1"/>
</dbReference>
<evidence type="ECO:0000313" key="8">
    <source>
        <dbReference type="Proteomes" id="UP000279307"/>
    </source>
</evidence>
<dbReference type="InterPro" id="IPR008011">
    <property type="entry name" value="Complex1_LYR_dom"/>
</dbReference>
<feature type="domain" description="Prokaryotic-type class I peptide chain release factors" evidence="5">
    <location>
        <begin position="67"/>
        <end position="162"/>
    </location>
</feature>
<dbReference type="Pfam" id="PF05347">
    <property type="entry name" value="Complex1_LYR"/>
    <property type="match status" value="1"/>
</dbReference>
<dbReference type="OrthoDB" id="277888at2759"/>
<evidence type="ECO:0000259" key="5">
    <source>
        <dbReference type="Pfam" id="PF00472"/>
    </source>
</evidence>
<gene>
    <name evidence="7" type="ORF">DMN91_001638</name>
</gene>
<name>A0A3L8DYW6_OOCBI</name>
<dbReference type="EMBL" id="QOIP01000002">
    <property type="protein sequence ID" value="RLU25482.1"/>
    <property type="molecule type" value="Genomic_DNA"/>
</dbReference>
<keyword evidence="4" id="KW-0496">Mitochondrion</keyword>
<dbReference type="InterPro" id="IPR052405">
    <property type="entry name" value="Mito_Transl_Release_Factor"/>
</dbReference>
<dbReference type="GO" id="GO:0005739">
    <property type="term" value="C:mitochondrion"/>
    <property type="evidence" value="ECO:0007669"/>
    <property type="project" value="UniProtKB-SubCell"/>
</dbReference>